<keyword evidence="4" id="KW-1185">Reference proteome</keyword>
<dbReference type="SMART" id="SM00255">
    <property type="entry name" value="TIR"/>
    <property type="match status" value="1"/>
</dbReference>
<evidence type="ECO:0000256" key="1">
    <source>
        <dbReference type="ARBA" id="ARBA00023027"/>
    </source>
</evidence>
<dbReference type="PROSITE" id="PS50104">
    <property type="entry name" value="TIR"/>
    <property type="match status" value="1"/>
</dbReference>
<evidence type="ECO:0000259" key="2">
    <source>
        <dbReference type="PROSITE" id="PS50104"/>
    </source>
</evidence>
<dbReference type="Gene3D" id="3.40.50.10140">
    <property type="entry name" value="Toll/interleukin-1 receptor homology (TIR) domain"/>
    <property type="match status" value="1"/>
</dbReference>
<dbReference type="SUPFAM" id="SSF52200">
    <property type="entry name" value="Toll/Interleukin receptor TIR domain"/>
    <property type="match status" value="1"/>
</dbReference>
<dbReference type="PANTHER" id="PTHR32009">
    <property type="entry name" value="TMV RESISTANCE PROTEIN N-LIKE"/>
    <property type="match status" value="1"/>
</dbReference>
<sequence>MSEFVVGPSSCSLNYKHDMFLSFRGDDDRYIFTSSFLKTLKGANIAILVDDQTIKTPEDLKPELGIGIKESRASIIVLPKNYTSWILILEEAHPYQEARIYILENLKRRLETEFIKEIVQDIHYRLQVLLRSAVPQLIGRYNSIKFVT</sequence>
<dbReference type="AlphaFoldDB" id="A0A9R1WN21"/>
<evidence type="ECO:0000313" key="3">
    <source>
        <dbReference type="EMBL" id="KAJ0225038.1"/>
    </source>
</evidence>
<dbReference type="InterPro" id="IPR000157">
    <property type="entry name" value="TIR_dom"/>
</dbReference>
<comment type="caution">
    <text evidence="3">The sequence shown here is derived from an EMBL/GenBank/DDBJ whole genome shotgun (WGS) entry which is preliminary data.</text>
</comment>
<dbReference type="Pfam" id="PF01582">
    <property type="entry name" value="TIR"/>
    <property type="match status" value="1"/>
</dbReference>
<gene>
    <name evidence="3" type="ORF">LSAT_V11C100031980</name>
</gene>
<dbReference type="Proteomes" id="UP000235145">
    <property type="component" value="Unassembled WGS sequence"/>
</dbReference>
<protein>
    <recommendedName>
        <fullName evidence="2">TIR domain-containing protein</fullName>
    </recommendedName>
</protein>
<dbReference type="GO" id="GO:0007165">
    <property type="term" value="P:signal transduction"/>
    <property type="evidence" value="ECO:0007669"/>
    <property type="project" value="InterPro"/>
</dbReference>
<dbReference type="PANTHER" id="PTHR32009:SF133">
    <property type="entry name" value="TIR DOMAIN-CONTAINING PROTEIN"/>
    <property type="match status" value="1"/>
</dbReference>
<proteinExistence type="predicted"/>
<dbReference type="EMBL" id="NBSK02000001">
    <property type="protein sequence ID" value="KAJ0225038.1"/>
    <property type="molecule type" value="Genomic_DNA"/>
</dbReference>
<name>A0A9R1WN21_LACSA</name>
<dbReference type="InterPro" id="IPR035897">
    <property type="entry name" value="Toll_tir_struct_dom_sf"/>
</dbReference>
<evidence type="ECO:0000313" key="4">
    <source>
        <dbReference type="Proteomes" id="UP000235145"/>
    </source>
</evidence>
<feature type="domain" description="TIR" evidence="2">
    <location>
        <begin position="15"/>
        <end position="126"/>
    </location>
</feature>
<reference evidence="3 4" key="1">
    <citation type="journal article" date="2017" name="Nat. Commun.">
        <title>Genome assembly with in vitro proximity ligation data and whole-genome triplication in lettuce.</title>
        <authorList>
            <person name="Reyes-Chin-Wo S."/>
            <person name="Wang Z."/>
            <person name="Yang X."/>
            <person name="Kozik A."/>
            <person name="Arikit S."/>
            <person name="Song C."/>
            <person name="Xia L."/>
            <person name="Froenicke L."/>
            <person name="Lavelle D.O."/>
            <person name="Truco M.J."/>
            <person name="Xia R."/>
            <person name="Zhu S."/>
            <person name="Xu C."/>
            <person name="Xu H."/>
            <person name="Xu X."/>
            <person name="Cox K."/>
            <person name="Korf I."/>
            <person name="Meyers B.C."/>
            <person name="Michelmore R.W."/>
        </authorList>
    </citation>
    <scope>NUCLEOTIDE SEQUENCE [LARGE SCALE GENOMIC DNA]</scope>
    <source>
        <strain evidence="4">cv. Salinas</strain>
        <tissue evidence="3">Seedlings</tissue>
    </source>
</reference>
<accession>A0A9R1WN21</accession>
<organism evidence="3 4">
    <name type="scientific">Lactuca sativa</name>
    <name type="common">Garden lettuce</name>
    <dbReference type="NCBI Taxonomy" id="4236"/>
    <lineage>
        <taxon>Eukaryota</taxon>
        <taxon>Viridiplantae</taxon>
        <taxon>Streptophyta</taxon>
        <taxon>Embryophyta</taxon>
        <taxon>Tracheophyta</taxon>
        <taxon>Spermatophyta</taxon>
        <taxon>Magnoliopsida</taxon>
        <taxon>eudicotyledons</taxon>
        <taxon>Gunneridae</taxon>
        <taxon>Pentapetalae</taxon>
        <taxon>asterids</taxon>
        <taxon>campanulids</taxon>
        <taxon>Asterales</taxon>
        <taxon>Asteraceae</taxon>
        <taxon>Cichorioideae</taxon>
        <taxon>Cichorieae</taxon>
        <taxon>Lactucinae</taxon>
        <taxon>Lactuca</taxon>
    </lineage>
</organism>
<keyword evidence="1" id="KW-0520">NAD</keyword>